<proteinExistence type="predicted"/>
<dbReference type="EMBL" id="MT782113">
    <property type="protein sequence ID" value="QPD02016.1"/>
    <property type="molecule type" value="Genomic_DNA"/>
</dbReference>
<dbReference type="EMBL" id="MT782112">
    <property type="protein sequence ID" value="QPD01842.1"/>
    <property type="molecule type" value="Genomic_DNA"/>
</dbReference>
<evidence type="ECO:0000313" key="2">
    <source>
        <dbReference type="EMBL" id="QPD02016.1"/>
    </source>
</evidence>
<evidence type="ECO:0000313" key="1">
    <source>
        <dbReference type="EMBL" id="QPD01842.1"/>
    </source>
</evidence>
<organism evidence="2">
    <name type="scientific">Lymantria dispar multicapsid nuclear polyhedrosis virus</name>
    <name type="common">LdMNPV</name>
    <dbReference type="NCBI Taxonomy" id="10449"/>
    <lineage>
        <taxon>Viruses</taxon>
        <taxon>Viruses incertae sedis</taxon>
        <taxon>Naldaviricetes</taxon>
        <taxon>Lefavirales</taxon>
        <taxon>Baculoviridae</taxon>
        <taxon>Alphabaculovirus</taxon>
        <taxon>Alphabaculovirus lydisparis</taxon>
    </lineage>
</organism>
<organismHost>
    <name type="scientific">Lepidoptera</name>
    <name type="common">moths &amp; butterflies</name>
    <dbReference type="NCBI Taxonomy" id="7088"/>
</organismHost>
<protein>
    <submittedName>
        <fullName evidence="2">Uncharacterized protein</fullName>
    </submittedName>
</protein>
<name>A0A7S8FA57_NPVLD</name>
<reference evidence="2" key="2">
    <citation type="journal article" date="2020" name="J. Invertebr. Pathol.">
        <title>Pathology and genome sequence of a Lymantria dispar multiple nucleopolyhedrovirus (LdMNPV) isolate from Heilongjiang, China.</title>
        <authorList>
            <person name="Harrison R.L."/>
            <person name="Rowley D.L."/>
            <person name="Keena M.A."/>
        </authorList>
    </citation>
    <scope>NUCLEOTIDE SEQUENCE</scope>
    <source>
        <strain evidence="1">HrB</strain>
        <strain evidence="2">HrB-NJSS</strain>
    </source>
</reference>
<accession>A0A7S8FA57</accession>
<reference evidence="2" key="1">
    <citation type="journal article" date="2014" name="J. Invertebr. Pathol.">
        <title>Classification, genetic variation and pathogenicity of Lymantria dispar nucleopolyhedrovirus isolates from Asia, Europe, and North America.</title>
        <authorList>
            <person name="Harrison R.L."/>
            <person name="Keena M.A."/>
            <person name="Rowley D.L."/>
        </authorList>
    </citation>
    <scope>NUCLEOTIDE SEQUENCE</scope>
    <source>
        <strain evidence="1">HrB</strain>
        <strain evidence="2">HrB-NJSS</strain>
    </source>
</reference>
<sequence length="55" mass="6671">MLANRWIKIFEIYFDWTYSVLASRLVCMLANRRIKIYFDWTYSVLASRLVCMLAD</sequence>